<dbReference type="PANTHER" id="PTHR35889:SF3">
    <property type="entry name" value="F-BOX DOMAIN-CONTAINING PROTEIN"/>
    <property type="match status" value="1"/>
</dbReference>
<feature type="transmembrane region" description="Helical" evidence="1">
    <location>
        <begin position="16"/>
        <end position="34"/>
    </location>
</feature>
<dbReference type="InterPro" id="IPR001611">
    <property type="entry name" value="Leu-rich_rpt"/>
</dbReference>
<keyword evidence="1" id="KW-0812">Transmembrane</keyword>
<dbReference type="Pfam" id="PF07635">
    <property type="entry name" value="PSCyt1"/>
    <property type="match status" value="1"/>
</dbReference>
<organism evidence="4 5">
    <name type="scientific">Flammeovirga yaeyamensis</name>
    <dbReference type="NCBI Taxonomy" id="367791"/>
    <lineage>
        <taxon>Bacteria</taxon>
        <taxon>Pseudomonadati</taxon>
        <taxon>Bacteroidota</taxon>
        <taxon>Cytophagia</taxon>
        <taxon>Cytophagales</taxon>
        <taxon>Flammeovirgaceae</taxon>
        <taxon>Flammeovirga</taxon>
    </lineage>
</organism>
<name>A0AAX1N553_9BACT</name>
<evidence type="ECO:0000313" key="5">
    <source>
        <dbReference type="Proteomes" id="UP000678679"/>
    </source>
</evidence>
<dbReference type="SUPFAM" id="SSF46626">
    <property type="entry name" value="Cytochrome c"/>
    <property type="match status" value="1"/>
</dbReference>
<dbReference type="Proteomes" id="UP000678679">
    <property type="component" value="Chromosome 1"/>
</dbReference>
<feature type="transmembrane region" description="Helical" evidence="1">
    <location>
        <begin position="83"/>
        <end position="100"/>
    </location>
</feature>
<gene>
    <name evidence="4" type="ORF">KMW28_03055</name>
</gene>
<dbReference type="SUPFAM" id="SSF52047">
    <property type="entry name" value="RNI-like"/>
    <property type="match status" value="1"/>
</dbReference>
<dbReference type="EMBL" id="CP076132">
    <property type="protein sequence ID" value="QWG02569.1"/>
    <property type="molecule type" value="Genomic_DNA"/>
</dbReference>
<keyword evidence="1" id="KW-0472">Membrane</keyword>
<dbReference type="Pfam" id="PF13855">
    <property type="entry name" value="LRR_8"/>
    <property type="match status" value="1"/>
</dbReference>
<dbReference type="InterPro" id="IPR036909">
    <property type="entry name" value="Cyt_c-like_dom_sf"/>
</dbReference>
<feature type="transmembrane region" description="Helical" evidence="1">
    <location>
        <begin position="46"/>
        <end position="68"/>
    </location>
</feature>
<dbReference type="GO" id="GO:0020037">
    <property type="term" value="F:heme binding"/>
    <property type="evidence" value="ECO:0007669"/>
    <property type="project" value="InterPro"/>
</dbReference>
<evidence type="ECO:0000259" key="2">
    <source>
        <dbReference type="Pfam" id="PF07635"/>
    </source>
</evidence>
<dbReference type="GO" id="GO:0009055">
    <property type="term" value="F:electron transfer activity"/>
    <property type="evidence" value="ECO:0007669"/>
    <property type="project" value="InterPro"/>
</dbReference>
<keyword evidence="1" id="KW-1133">Transmembrane helix</keyword>
<proteinExistence type="predicted"/>
<dbReference type="InterPro" id="IPR032675">
    <property type="entry name" value="LRR_dom_sf"/>
</dbReference>
<evidence type="ECO:0008006" key="6">
    <source>
        <dbReference type="Google" id="ProtNLM"/>
    </source>
</evidence>
<protein>
    <recommendedName>
        <fullName evidence="6">Cytochrome c domain-containing protein</fullName>
    </recommendedName>
</protein>
<dbReference type="InterPro" id="IPR019251">
    <property type="entry name" value="DUF2231_TM"/>
</dbReference>
<dbReference type="InterPro" id="IPR011429">
    <property type="entry name" value="Cyt_c_Planctomycete-type"/>
</dbReference>
<evidence type="ECO:0000313" key="4">
    <source>
        <dbReference type="EMBL" id="QWG02569.1"/>
    </source>
</evidence>
<dbReference type="PANTHER" id="PTHR35889">
    <property type="entry name" value="CYCLOINULO-OLIGOSACCHARIDE FRUCTANOTRANSFERASE-RELATED"/>
    <property type="match status" value="1"/>
</dbReference>
<feature type="domain" description="DUF2231" evidence="3">
    <location>
        <begin position="13"/>
        <end position="132"/>
    </location>
</feature>
<feature type="transmembrane region" description="Helical" evidence="1">
    <location>
        <begin position="107"/>
        <end position="125"/>
    </location>
</feature>
<evidence type="ECO:0000256" key="1">
    <source>
        <dbReference type="SAM" id="Phobius"/>
    </source>
</evidence>
<dbReference type="Pfam" id="PF09990">
    <property type="entry name" value="DUF2231"/>
    <property type="match status" value="1"/>
</dbReference>
<evidence type="ECO:0000259" key="3">
    <source>
        <dbReference type="Pfam" id="PF09990"/>
    </source>
</evidence>
<dbReference type="Gene3D" id="3.80.10.10">
    <property type="entry name" value="Ribonuclease Inhibitor"/>
    <property type="match status" value="1"/>
</dbReference>
<dbReference type="RefSeq" id="WP_169664947.1">
    <property type="nucleotide sequence ID" value="NZ_CP076132.1"/>
</dbReference>
<dbReference type="AlphaFoldDB" id="A0AAX1N553"/>
<dbReference type="KEGG" id="fya:KMW28_03055"/>
<reference evidence="4 5" key="1">
    <citation type="submission" date="2021-05" db="EMBL/GenBank/DDBJ databases">
        <title>Comparative genomic studies on the polysaccharide-degrading batcterial strains of the Flammeovirga genus.</title>
        <authorList>
            <person name="Zewei F."/>
            <person name="Zheng Z."/>
            <person name="Yu L."/>
            <person name="Ruyue G."/>
            <person name="Yanhong M."/>
            <person name="Yuanyuan C."/>
            <person name="Jingyan G."/>
            <person name="Wenjun H."/>
        </authorList>
    </citation>
    <scope>NUCLEOTIDE SEQUENCE [LARGE SCALE GENOMIC DNA]</scope>
    <source>
        <strain evidence="4 5">NBRC:100898</strain>
    </source>
</reference>
<accession>A0AAX1N553</accession>
<keyword evidence="5" id="KW-1185">Reference proteome</keyword>
<sequence>MDFSNFSIFIGRFHPLLVHLPIGFLLLAMIFEVATRFKWLKDTQKVISFTLLVGGISAVGTCILGYLLGQSGSDYNETTLDNHQWGGIITTLIAFGCYFIKNKKLHPFIYPSLLGLLVVVMSYTGHLGGNLTHGSTYLTQYAPIQFGDDDVESYAVATTPEEVIVYGHLVKPILEIKCTSCHNQDKKKGQLSLSSKEDILKGGKNGAFIVSGDAEASSFIQRVSLPHGHEDIMPPEGKKGLSDDEIALVTLWINQGEGSFDTLYSALDIQEELHAYCMTKLGFVAAPKDQITLAEIPQSNIKKLEEKGFQIRELVPGTNAYDITLPIKTNQAKELLHKLSEIKDNIVWLDLKGHHLDDKSVKLIAEFSELRKLNLSKNPITDKGVKSLQQLKHLEVLNLHSTKITEASLAYFEGHESVKKIYSWNSF</sequence>
<feature type="domain" description="Cytochrome C Planctomycete-type" evidence="2">
    <location>
        <begin position="178"/>
        <end position="237"/>
    </location>
</feature>